<organism evidence="6 7">
    <name type="scientific">Streptomyces pacificus</name>
    <dbReference type="NCBI Taxonomy" id="2705029"/>
    <lineage>
        <taxon>Bacteria</taxon>
        <taxon>Bacillati</taxon>
        <taxon>Actinomycetota</taxon>
        <taxon>Actinomycetes</taxon>
        <taxon>Kitasatosporales</taxon>
        <taxon>Streptomycetaceae</taxon>
        <taxon>Streptomyces</taxon>
    </lineage>
</organism>
<dbReference type="EMBL" id="BLLG01000009">
    <property type="protein sequence ID" value="GFH37194.1"/>
    <property type="molecule type" value="Genomic_DNA"/>
</dbReference>
<feature type="domain" description="HTH gntR-type" evidence="5">
    <location>
        <begin position="18"/>
        <end position="86"/>
    </location>
</feature>
<dbReference type="InterPro" id="IPR000524">
    <property type="entry name" value="Tscrpt_reg_HTH_GntR"/>
</dbReference>
<keyword evidence="7" id="KW-1185">Reference proteome</keyword>
<dbReference type="Pfam" id="PF00392">
    <property type="entry name" value="GntR"/>
    <property type="match status" value="1"/>
</dbReference>
<comment type="caution">
    <text evidence="6">The sequence shown here is derived from an EMBL/GenBank/DDBJ whole genome shotgun (WGS) entry which is preliminary data.</text>
</comment>
<dbReference type="Gene3D" id="1.10.10.10">
    <property type="entry name" value="Winged helix-like DNA-binding domain superfamily/Winged helix DNA-binding domain"/>
    <property type="match status" value="1"/>
</dbReference>
<keyword evidence="3" id="KW-0238">DNA-binding</keyword>
<dbReference type="InterPro" id="IPR051446">
    <property type="entry name" value="HTH_trans_reg/aminotransferase"/>
</dbReference>
<dbReference type="SUPFAM" id="SSF46785">
    <property type="entry name" value="Winged helix' DNA-binding domain"/>
    <property type="match status" value="1"/>
</dbReference>
<evidence type="ECO:0000256" key="4">
    <source>
        <dbReference type="ARBA" id="ARBA00023163"/>
    </source>
</evidence>
<dbReference type="PANTHER" id="PTHR46577:SF1">
    <property type="entry name" value="HTH-TYPE TRANSCRIPTIONAL REGULATORY PROTEIN GABR"/>
    <property type="match status" value="1"/>
</dbReference>
<evidence type="ECO:0000313" key="6">
    <source>
        <dbReference type="EMBL" id="GFH37194.1"/>
    </source>
</evidence>
<dbReference type="InterPro" id="IPR036390">
    <property type="entry name" value="WH_DNA-bd_sf"/>
</dbReference>
<dbReference type="PRINTS" id="PR00035">
    <property type="entry name" value="HTHGNTR"/>
</dbReference>
<evidence type="ECO:0000256" key="1">
    <source>
        <dbReference type="ARBA" id="ARBA00022898"/>
    </source>
</evidence>
<dbReference type="AlphaFoldDB" id="A0A6A0AYZ1"/>
<protein>
    <submittedName>
        <fullName evidence="6">GntR family transcriptional regulator</fullName>
    </submittedName>
</protein>
<evidence type="ECO:0000259" key="5">
    <source>
        <dbReference type="PROSITE" id="PS50949"/>
    </source>
</evidence>
<keyword evidence="2" id="KW-0805">Transcription regulation</keyword>
<dbReference type="GO" id="GO:0003677">
    <property type="term" value="F:DNA binding"/>
    <property type="evidence" value="ECO:0007669"/>
    <property type="project" value="UniProtKB-KW"/>
</dbReference>
<dbReference type="Proteomes" id="UP000484988">
    <property type="component" value="Unassembled WGS sequence"/>
</dbReference>
<dbReference type="PROSITE" id="PS50949">
    <property type="entry name" value="HTH_GNTR"/>
    <property type="match status" value="1"/>
</dbReference>
<dbReference type="GO" id="GO:0003700">
    <property type="term" value="F:DNA-binding transcription factor activity"/>
    <property type="evidence" value="ECO:0007669"/>
    <property type="project" value="InterPro"/>
</dbReference>
<accession>A0A6A0AYZ1</accession>
<dbReference type="PANTHER" id="PTHR46577">
    <property type="entry name" value="HTH-TYPE TRANSCRIPTIONAL REGULATORY PROTEIN GABR"/>
    <property type="match status" value="1"/>
</dbReference>
<name>A0A6A0AYZ1_9ACTN</name>
<evidence type="ECO:0000256" key="2">
    <source>
        <dbReference type="ARBA" id="ARBA00023015"/>
    </source>
</evidence>
<evidence type="ECO:0000313" key="7">
    <source>
        <dbReference type="Proteomes" id="UP000484988"/>
    </source>
</evidence>
<gene>
    <name evidence="6" type="ORF">SCWH03_34300</name>
</gene>
<proteinExistence type="predicted"/>
<evidence type="ECO:0000256" key="3">
    <source>
        <dbReference type="ARBA" id="ARBA00023125"/>
    </source>
</evidence>
<dbReference type="SMART" id="SM00345">
    <property type="entry name" value="HTH_GNTR"/>
    <property type="match status" value="1"/>
</dbReference>
<dbReference type="InterPro" id="IPR036388">
    <property type="entry name" value="WH-like_DNA-bd_sf"/>
</dbReference>
<reference evidence="6 7" key="1">
    <citation type="submission" date="2020-02" db="EMBL/GenBank/DDBJ databases">
        <title>Whole Genome Shotgun Sequence of Streptomyces sp. strain CWH03.</title>
        <authorList>
            <person name="Dohra H."/>
            <person name="Kodani S."/>
            <person name="Yamamura H."/>
        </authorList>
    </citation>
    <scope>NUCLEOTIDE SEQUENCE [LARGE SCALE GENOMIC DNA]</scope>
    <source>
        <strain evidence="6 7">CWH03</strain>
    </source>
</reference>
<dbReference type="CDD" id="cd07377">
    <property type="entry name" value="WHTH_GntR"/>
    <property type="match status" value="1"/>
</dbReference>
<keyword evidence="4" id="KW-0804">Transcription</keyword>
<sequence length="100" mass="11374">MQNMADDRDWRPDPASHVYVYLQVVHHIAEQIRNGRLPVGARLPAERDLSEQYGVAINTIRRAVRELRDQGLVITVPIKGTFVRAERPRPTPPAPDEPTD</sequence>
<keyword evidence="1" id="KW-0663">Pyridoxal phosphate</keyword>